<evidence type="ECO:0000259" key="5">
    <source>
        <dbReference type="SMART" id="SM00849"/>
    </source>
</evidence>
<dbReference type="RefSeq" id="WP_184619291.1">
    <property type="nucleotide sequence ID" value="NZ_JACHEX010000002.1"/>
</dbReference>
<dbReference type="SUPFAM" id="SSF56281">
    <property type="entry name" value="Metallo-hydrolase/oxidoreductase"/>
    <property type="match status" value="1"/>
</dbReference>
<keyword evidence="2" id="KW-0479">Metal-binding</keyword>
<sequence length="191" mass="21654">MNYQVFKTSGALATNTYVFENEGKTYVVDPGFGIGKFISDKEVYVLLTHGHFDHIMGLSELNVKKVFISKEDSEMLNNPSLNFSQLFGQSFSFNGDVEDIDEHFETIKAPGHTMGSRVIIIDDLIFTGDTVFCTTIGRVDLSGSREKMIETLKTLNERFSKMDENLKVLPGHNEQCTIKALFKINPYFKMR</sequence>
<reference evidence="6 7" key="1">
    <citation type="submission" date="2020-08" db="EMBL/GenBank/DDBJ databases">
        <title>Genomic Encyclopedia of Type Strains, Phase IV (KMG-IV): sequencing the most valuable type-strain genomes for metagenomic binning, comparative biology and taxonomic classification.</title>
        <authorList>
            <person name="Goeker M."/>
        </authorList>
    </citation>
    <scope>NUCLEOTIDE SEQUENCE [LARGE SCALE GENOMIC DNA]</scope>
    <source>
        <strain evidence="6 7">DSM 13481</strain>
    </source>
</reference>
<dbReference type="AlphaFoldDB" id="A0A841GSM6"/>
<evidence type="ECO:0000256" key="2">
    <source>
        <dbReference type="ARBA" id="ARBA00022723"/>
    </source>
</evidence>
<dbReference type="EMBL" id="JACHEX010000002">
    <property type="protein sequence ID" value="MBB6062648.1"/>
    <property type="molecule type" value="Genomic_DNA"/>
</dbReference>
<dbReference type="PANTHER" id="PTHR46233">
    <property type="entry name" value="HYDROXYACYLGLUTATHIONE HYDROLASE GLOC"/>
    <property type="match status" value="1"/>
</dbReference>
<evidence type="ECO:0000256" key="3">
    <source>
        <dbReference type="ARBA" id="ARBA00022801"/>
    </source>
</evidence>
<name>A0A841GSM6_9BACT</name>
<organism evidence="6 7">
    <name type="scientific">Thermosipho japonicus</name>
    <dbReference type="NCBI Taxonomy" id="90323"/>
    <lineage>
        <taxon>Bacteria</taxon>
        <taxon>Thermotogati</taxon>
        <taxon>Thermotogota</taxon>
        <taxon>Thermotogae</taxon>
        <taxon>Thermotogales</taxon>
        <taxon>Fervidobacteriaceae</taxon>
        <taxon>Thermosipho</taxon>
    </lineage>
</organism>
<comment type="cofactor">
    <cofactor evidence="1">
        <name>Zn(2+)</name>
        <dbReference type="ChEBI" id="CHEBI:29105"/>
    </cofactor>
</comment>
<dbReference type="Pfam" id="PF00753">
    <property type="entry name" value="Lactamase_B"/>
    <property type="match status" value="1"/>
</dbReference>
<accession>A0A841GSM6</accession>
<evidence type="ECO:0000313" key="7">
    <source>
        <dbReference type="Proteomes" id="UP000555828"/>
    </source>
</evidence>
<dbReference type="InterPro" id="IPR036866">
    <property type="entry name" value="RibonucZ/Hydroxyglut_hydro"/>
</dbReference>
<dbReference type="SMART" id="SM00849">
    <property type="entry name" value="Lactamase_B"/>
    <property type="match status" value="1"/>
</dbReference>
<proteinExistence type="predicted"/>
<dbReference type="GO" id="GO:0046872">
    <property type="term" value="F:metal ion binding"/>
    <property type="evidence" value="ECO:0007669"/>
    <property type="project" value="UniProtKB-KW"/>
</dbReference>
<dbReference type="Proteomes" id="UP000555828">
    <property type="component" value="Unassembled WGS sequence"/>
</dbReference>
<dbReference type="PANTHER" id="PTHR46233:SF3">
    <property type="entry name" value="HYDROXYACYLGLUTATHIONE HYDROLASE GLOC"/>
    <property type="match status" value="1"/>
</dbReference>
<gene>
    <name evidence="6" type="ORF">HNP65_001086</name>
</gene>
<dbReference type="GO" id="GO:0016787">
    <property type="term" value="F:hydrolase activity"/>
    <property type="evidence" value="ECO:0007669"/>
    <property type="project" value="UniProtKB-KW"/>
</dbReference>
<evidence type="ECO:0000313" key="6">
    <source>
        <dbReference type="EMBL" id="MBB6062648.1"/>
    </source>
</evidence>
<dbReference type="InterPro" id="IPR001279">
    <property type="entry name" value="Metallo-B-lactamas"/>
</dbReference>
<keyword evidence="7" id="KW-1185">Reference proteome</keyword>
<comment type="caution">
    <text evidence="6">The sequence shown here is derived from an EMBL/GenBank/DDBJ whole genome shotgun (WGS) entry which is preliminary data.</text>
</comment>
<keyword evidence="4" id="KW-0862">Zinc</keyword>
<dbReference type="InterPro" id="IPR051453">
    <property type="entry name" value="MBL_Glyoxalase_II"/>
</dbReference>
<feature type="domain" description="Metallo-beta-lactamase" evidence="5">
    <location>
        <begin position="13"/>
        <end position="172"/>
    </location>
</feature>
<dbReference type="Gene3D" id="3.60.15.10">
    <property type="entry name" value="Ribonuclease Z/Hydroxyacylglutathione hydrolase-like"/>
    <property type="match status" value="1"/>
</dbReference>
<evidence type="ECO:0000256" key="1">
    <source>
        <dbReference type="ARBA" id="ARBA00001947"/>
    </source>
</evidence>
<dbReference type="CDD" id="cd06262">
    <property type="entry name" value="metallo-hydrolase-like_MBL-fold"/>
    <property type="match status" value="1"/>
</dbReference>
<protein>
    <submittedName>
        <fullName evidence="6">Glyoxylase-like metal-dependent hydrolase (Beta-lactamase superfamily II)</fullName>
    </submittedName>
</protein>
<evidence type="ECO:0000256" key="4">
    <source>
        <dbReference type="ARBA" id="ARBA00022833"/>
    </source>
</evidence>
<keyword evidence="3 6" id="KW-0378">Hydrolase</keyword>